<dbReference type="PANTHER" id="PTHR30151">
    <property type="entry name" value="ALKANE SULFONATE ABC TRANSPORTER-RELATED, MEMBRANE SUBUNIT"/>
    <property type="match status" value="1"/>
</dbReference>
<feature type="transmembrane region" description="Helical" evidence="7">
    <location>
        <begin position="115"/>
        <end position="135"/>
    </location>
</feature>
<feature type="transmembrane region" description="Helical" evidence="7">
    <location>
        <begin position="181"/>
        <end position="200"/>
    </location>
</feature>
<dbReference type="InterPro" id="IPR000515">
    <property type="entry name" value="MetI-like"/>
</dbReference>
<comment type="subcellular location">
    <subcellularLocation>
        <location evidence="1 7">Cell membrane</location>
        <topology evidence="1 7">Multi-pass membrane protein</topology>
    </subcellularLocation>
</comment>
<keyword evidence="3" id="KW-1003">Cell membrane</keyword>
<evidence type="ECO:0000256" key="3">
    <source>
        <dbReference type="ARBA" id="ARBA00022475"/>
    </source>
</evidence>
<evidence type="ECO:0000256" key="4">
    <source>
        <dbReference type="ARBA" id="ARBA00022692"/>
    </source>
</evidence>
<dbReference type="eggNOG" id="COG0600">
    <property type="taxonomic scope" value="Bacteria"/>
</dbReference>
<comment type="similarity">
    <text evidence="7">Belongs to the binding-protein-dependent transport system permease family.</text>
</comment>
<protein>
    <recommendedName>
        <fullName evidence="8">ABC transmembrane type-1 domain-containing protein</fullName>
    </recommendedName>
</protein>
<dbReference type="CDD" id="cd06261">
    <property type="entry name" value="TM_PBP2"/>
    <property type="match status" value="1"/>
</dbReference>
<evidence type="ECO:0000259" key="8">
    <source>
        <dbReference type="PROSITE" id="PS50928"/>
    </source>
</evidence>
<dbReference type="KEGG" id="paca:ID47_04395"/>
<organism evidence="9 10">
    <name type="scientific">Candidatus Odyssella acanthamoebae</name>
    <dbReference type="NCBI Taxonomy" id="91604"/>
    <lineage>
        <taxon>Bacteria</taxon>
        <taxon>Pseudomonadati</taxon>
        <taxon>Pseudomonadota</taxon>
        <taxon>Alphaproteobacteria</taxon>
        <taxon>Holosporales</taxon>
        <taxon>Candidatus Paracaedibacteraceae</taxon>
        <taxon>Candidatus Odyssella</taxon>
    </lineage>
</organism>
<dbReference type="Pfam" id="PF00528">
    <property type="entry name" value="BPD_transp_1"/>
    <property type="match status" value="1"/>
</dbReference>
<reference evidence="9 10" key="1">
    <citation type="submission" date="2014-07" db="EMBL/GenBank/DDBJ databases">
        <title>Comparative genomic insights into amoeba endosymbionts belonging to the families of Holosporaceae and Candidatus Midichloriaceae within Rickettsiales.</title>
        <authorList>
            <person name="Wang Z."/>
            <person name="Wu M."/>
        </authorList>
    </citation>
    <scope>NUCLEOTIDE SEQUENCE [LARGE SCALE GENOMIC DNA]</scope>
    <source>
        <strain evidence="9">PRA3</strain>
    </source>
</reference>
<feature type="transmembrane region" description="Helical" evidence="7">
    <location>
        <begin position="51"/>
        <end position="73"/>
    </location>
</feature>
<dbReference type="OrthoDB" id="9786495at2"/>
<feature type="transmembrane region" description="Helical" evidence="7">
    <location>
        <begin position="85"/>
        <end position="109"/>
    </location>
</feature>
<keyword evidence="4 7" id="KW-0812">Transmembrane</keyword>
<dbReference type="InterPro" id="IPR035906">
    <property type="entry name" value="MetI-like_sf"/>
</dbReference>
<evidence type="ECO:0000256" key="6">
    <source>
        <dbReference type="ARBA" id="ARBA00023136"/>
    </source>
</evidence>
<dbReference type="PROSITE" id="PS50928">
    <property type="entry name" value="ABC_TM1"/>
    <property type="match status" value="1"/>
</dbReference>
<sequence>MILLYLFLGLACLWGGLSFGLQIPEYFLPSPVNVGHYVMANWQMLGRHTMLTMLEIGGGILAALGGALVTGYWTHRSEKAQHGLISFFLIMQAIPMFVLLPLFVLWIGAGGGTKVMVVALSAYFPMAASLIQGLSQCPQVYKDLARTFHAKPRAQWIHIFLPSAMPHLLSGVRIAAVHAPVTVLAADWIGSTNGLGYLIMLGHGRMQLDMMFACILIFVVLALTLNGLVMAIQHWLLYWKAEQP</sequence>
<dbReference type="HOGENOM" id="CLU_046113_2_1_5"/>
<feature type="transmembrane region" description="Helical" evidence="7">
    <location>
        <begin position="212"/>
        <end position="236"/>
    </location>
</feature>
<dbReference type="Proteomes" id="UP000028926">
    <property type="component" value="Chromosome"/>
</dbReference>
<dbReference type="SUPFAM" id="SSF161098">
    <property type="entry name" value="MetI-like"/>
    <property type="match status" value="1"/>
</dbReference>
<gene>
    <name evidence="9" type="ORF">ID47_04395</name>
</gene>
<evidence type="ECO:0000256" key="5">
    <source>
        <dbReference type="ARBA" id="ARBA00022989"/>
    </source>
</evidence>
<feature type="domain" description="ABC transmembrane type-1" evidence="8">
    <location>
        <begin position="45"/>
        <end position="229"/>
    </location>
</feature>
<evidence type="ECO:0000256" key="1">
    <source>
        <dbReference type="ARBA" id="ARBA00004651"/>
    </source>
</evidence>
<dbReference type="Gene3D" id="1.10.3720.10">
    <property type="entry name" value="MetI-like"/>
    <property type="match status" value="1"/>
</dbReference>
<proteinExistence type="inferred from homology"/>
<dbReference type="GO" id="GO:0005886">
    <property type="term" value="C:plasma membrane"/>
    <property type="evidence" value="ECO:0007669"/>
    <property type="project" value="UniProtKB-SubCell"/>
</dbReference>
<dbReference type="PANTHER" id="PTHR30151:SF20">
    <property type="entry name" value="ABC TRANSPORTER PERMEASE PROTEIN HI_0355-RELATED"/>
    <property type="match status" value="1"/>
</dbReference>
<evidence type="ECO:0000256" key="2">
    <source>
        <dbReference type="ARBA" id="ARBA00022448"/>
    </source>
</evidence>
<evidence type="ECO:0000256" key="7">
    <source>
        <dbReference type="RuleBase" id="RU363032"/>
    </source>
</evidence>
<evidence type="ECO:0000313" key="10">
    <source>
        <dbReference type="Proteomes" id="UP000028926"/>
    </source>
</evidence>
<dbReference type="EMBL" id="CP008941">
    <property type="protein sequence ID" value="AIK96146.1"/>
    <property type="molecule type" value="Genomic_DNA"/>
</dbReference>
<name>A0A077AUR7_9PROT</name>
<accession>A0A077AUR7</accession>
<feature type="transmembrane region" description="Helical" evidence="7">
    <location>
        <begin position="156"/>
        <end position="175"/>
    </location>
</feature>
<keyword evidence="6 7" id="KW-0472">Membrane</keyword>
<evidence type="ECO:0000313" key="9">
    <source>
        <dbReference type="EMBL" id="AIK96146.1"/>
    </source>
</evidence>
<keyword evidence="5 7" id="KW-1133">Transmembrane helix</keyword>
<keyword evidence="10" id="KW-1185">Reference proteome</keyword>
<keyword evidence="2 7" id="KW-0813">Transport</keyword>
<dbReference type="GO" id="GO:0055085">
    <property type="term" value="P:transmembrane transport"/>
    <property type="evidence" value="ECO:0007669"/>
    <property type="project" value="InterPro"/>
</dbReference>
<dbReference type="AlphaFoldDB" id="A0A077AUR7"/>
<dbReference type="RefSeq" id="WP_038464199.1">
    <property type="nucleotide sequence ID" value="NZ_CP008941.1"/>
</dbReference>